<protein>
    <recommendedName>
        <fullName evidence="4">SH3 domain-containing protein</fullName>
    </recommendedName>
</protein>
<dbReference type="KEGG" id="plei:Q9312_06215"/>
<evidence type="ECO:0000256" key="1">
    <source>
        <dbReference type="SAM" id="MobiDB-lite"/>
    </source>
</evidence>
<evidence type="ECO:0008006" key="4">
    <source>
        <dbReference type="Google" id="ProtNLM"/>
    </source>
</evidence>
<keyword evidence="3" id="KW-1185">Reference proteome</keyword>
<dbReference type="RefSeq" id="WP_309203721.1">
    <property type="nucleotide sequence ID" value="NZ_CP133548.1"/>
</dbReference>
<reference evidence="2 3" key="1">
    <citation type="submission" date="2023-08" db="EMBL/GenBank/DDBJ databases">
        <title>Pleionea litopenaei sp. nov., isolated from stomach of juvenile Litopenaeus vannamei.</title>
        <authorList>
            <person name="Rho A.M."/>
            <person name="Hwang C.Y."/>
        </authorList>
    </citation>
    <scope>NUCLEOTIDE SEQUENCE [LARGE SCALE GENOMIC DNA]</scope>
    <source>
        <strain evidence="2 3">HL-JVS1</strain>
    </source>
</reference>
<evidence type="ECO:0000313" key="2">
    <source>
        <dbReference type="EMBL" id="WMS88507.1"/>
    </source>
</evidence>
<feature type="region of interest" description="Disordered" evidence="1">
    <location>
        <begin position="35"/>
        <end position="54"/>
    </location>
</feature>
<evidence type="ECO:0000313" key="3">
    <source>
        <dbReference type="Proteomes" id="UP001239782"/>
    </source>
</evidence>
<dbReference type="SUPFAM" id="SSF56925">
    <property type="entry name" value="OMPA-like"/>
    <property type="match status" value="1"/>
</dbReference>
<name>A0AA51X7N2_9GAMM</name>
<sequence>MEMRFAKGVIPAPWLVLLIMFVSLGVVNAQQADSADQQDNSLSELSPPSEKRTGVDETINLDELQSVVVKEPFVNIHTGPGVGYPVFHVVEAKETLWIIKRQYNWFYVATKKQKVGWVPLDIMLLTVNHDGSPVNFATYNQRDFSERDFEVGVKVGDFGGANLIAVTGSWQFTPNLATEFVVGQGLGDFSEVRQTTIAVINSPWPEWKYSPYLGVGTGIVKVFPSAALVQEVDRKDETVFATAGLKTYISDRFVARVEYRSYAILTSQTTNEEIEEWTIGFNVFF</sequence>
<dbReference type="EMBL" id="CP133548">
    <property type="protein sequence ID" value="WMS88507.1"/>
    <property type="molecule type" value="Genomic_DNA"/>
</dbReference>
<accession>A0AA51X7N2</accession>
<organism evidence="2 3">
    <name type="scientific">Pleionea litopenaei</name>
    <dbReference type="NCBI Taxonomy" id="3070815"/>
    <lineage>
        <taxon>Bacteria</taxon>
        <taxon>Pseudomonadati</taxon>
        <taxon>Pseudomonadota</taxon>
        <taxon>Gammaproteobacteria</taxon>
        <taxon>Oceanospirillales</taxon>
        <taxon>Pleioneaceae</taxon>
        <taxon>Pleionea</taxon>
    </lineage>
</organism>
<gene>
    <name evidence="2" type="ORF">Q9312_06215</name>
</gene>
<dbReference type="InterPro" id="IPR011250">
    <property type="entry name" value="OMP/PagP_B-barrel"/>
</dbReference>
<dbReference type="Gene3D" id="2.40.160.20">
    <property type="match status" value="1"/>
</dbReference>
<dbReference type="Gene3D" id="2.30.30.40">
    <property type="entry name" value="SH3 Domains"/>
    <property type="match status" value="1"/>
</dbReference>
<proteinExistence type="predicted"/>
<dbReference type="AlphaFoldDB" id="A0AA51X7N2"/>
<dbReference type="Proteomes" id="UP001239782">
    <property type="component" value="Chromosome"/>
</dbReference>